<organism evidence="1">
    <name type="scientific">Lamprotornis superbus</name>
    <dbReference type="NCBI Taxonomy" id="245042"/>
    <lineage>
        <taxon>Eukaryota</taxon>
        <taxon>Metazoa</taxon>
        <taxon>Chordata</taxon>
        <taxon>Craniata</taxon>
        <taxon>Vertebrata</taxon>
        <taxon>Euteleostomi</taxon>
        <taxon>Archelosauria</taxon>
        <taxon>Archosauria</taxon>
        <taxon>Dinosauria</taxon>
        <taxon>Saurischia</taxon>
        <taxon>Theropoda</taxon>
        <taxon>Coelurosauria</taxon>
        <taxon>Aves</taxon>
        <taxon>Neognathae</taxon>
        <taxon>Neoaves</taxon>
        <taxon>Telluraves</taxon>
        <taxon>Australaves</taxon>
        <taxon>Passeriformes</taxon>
        <taxon>Sturnidae</taxon>
        <taxon>Lamprotornis</taxon>
    </lineage>
</organism>
<gene>
    <name evidence="2" type="ORF">IHE44_0004980</name>
    <name evidence="1" type="ORF">IHE44_013781</name>
</gene>
<evidence type="ECO:0000313" key="3">
    <source>
        <dbReference type="Proteomes" id="UP000618051"/>
    </source>
</evidence>
<protein>
    <submittedName>
        <fullName evidence="1">Uncharacterized protein</fullName>
    </submittedName>
</protein>
<comment type="caution">
    <text evidence="1">The sequence shown here is derived from an EMBL/GenBank/DDBJ whole genome shotgun (WGS) entry which is preliminary data.</text>
</comment>
<name>A0A835NR45_9PASS</name>
<reference evidence="2" key="3">
    <citation type="submission" date="2022-01" db="EMBL/GenBank/DDBJ databases">
        <authorList>
            <person name="Rubenstein D.R."/>
        </authorList>
    </citation>
    <scope>NUCLEOTIDE SEQUENCE</scope>
    <source>
        <strain evidence="2">SS15</strain>
        <tissue evidence="2">Liver</tissue>
    </source>
</reference>
<evidence type="ECO:0000313" key="2">
    <source>
        <dbReference type="EMBL" id="KAI1241507.1"/>
    </source>
</evidence>
<dbReference type="EMBL" id="JADDUC020000002">
    <property type="protein sequence ID" value="KAI1241507.1"/>
    <property type="molecule type" value="Genomic_DNA"/>
</dbReference>
<dbReference type="OrthoDB" id="10035316at2759"/>
<sequence>MRNRTVMIPPDSLSSAFMRRANRAKEASEKSCRAPSQISRNKAAPKVWLQRQDILHLSAPRADEHFFVLFSKSADGRVSRGQSSCNKERKDNHGNPNPLMLLLVLALGCNPSTAATASPSVPHVKPSYSFGRTFLGLDKCNACIGTSICKKFFKEEIRSTVPEQAVAEVHRAECWISPSPAWIPVPKCSVDLQSAQHVHLADGLLWVCSSQGRLALQLAPAPTCCSPFTAHLCRAFRDILPGTKLLPFGYSHLASGEAGAMQVPSALPKIAELPLAVGLQLHSALAVGQGCYVSQGRRALLALLQGTAGTGCTPGVQECRATNMPLAKKLRTEGVVTAQLDDES</sequence>
<proteinExistence type="predicted"/>
<dbReference type="Proteomes" id="UP000618051">
    <property type="component" value="Unassembled WGS sequence"/>
</dbReference>
<dbReference type="AlphaFoldDB" id="A0A835NR45"/>
<keyword evidence="3" id="KW-1185">Reference proteome</keyword>
<dbReference type="EMBL" id="JADDUC010000079">
    <property type="protein sequence ID" value="KAG0119753.1"/>
    <property type="molecule type" value="Genomic_DNA"/>
</dbReference>
<accession>A0A835NR45</accession>
<evidence type="ECO:0000313" key="1">
    <source>
        <dbReference type="EMBL" id="KAG0119753.1"/>
    </source>
</evidence>
<reference evidence="1" key="1">
    <citation type="submission" date="2020-10" db="EMBL/GenBank/DDBJ databases">
        <title>Feather gene expression reveals the developmental basis of iridescence in African starlings.</title>
        <authorList>
            <person name="Rubenstein D.R."/>
        </authorList>
    </citation>
    <scope>NUCLEOTIDE SEQUENCE</scope>
    <source>
        <strain evidence="1">SS15</strain>
        <tissue evidence="1">Liver</tissue>
    </source>
</reference>
<reference evidence="2 3" key="2">
    <citation type="journal article" date="2021" name="J. Hered.">
        <title>Feather Gene Expression Elucidates the Developmental Basis of Plumage Iridescence in African Starlings.</title>
        <authorList>
            <person name="Rubenstein D.R."/>
            <person name="Corvelo A."/>
            <person name="MacManes M.D."/>
            <person name="Maia R."/>
            <person name="Narzisi G."/>
            <person name="Rousaki A."/>
            <person name="Vandenabeele P."/>
            <person name="Shawkey M.D."/>
            <person name="Solomon J."/>
        </authorList>
    </citation>
    <scope>NUCLEOTIDE SEQUENCE [LARGE SCALE GENOMIC DNA]</scope>
    <source>
        <strain evidence="2">SS15</strain>
    </source>
</reference>